<protein>
    <submittedName>
        <fullName evidence="1">Uncharacterized protein</fullName>
    </submittedName>
</protein>
<comment type="caution">
    <text evidence="1">The sequence shown here is derived from an EMBL/GenBank/DDBJ whole genome shotgun (WGS) entry which is preliminary data.</text>
</comment>
<accession>A0ABQ7EJS4</accession>
<proteinExistence type="predicted"/>
<reference evidence="1 2" key="1">
    <citation type="journal article" date="2020" name="BMC Genomics">
        <title>Intraspecific diversification of the crop wild relative Brassica cretica Lam. using demographic model selection.</title>
        <authorList>
            <person name="Kioukis A."/>
            <person name="Michalopoulou V.A."/>
            <person name="Briers L."/>
            <person name="Pirintsos S."/>
            <person name="Studholme D.J."/>
            <person name="Pavlidis P."/>
            <person name="Sarris P.F."/>
        </authorList>
    </citation>
    <scope>NUCLEOTIDE SEQUENCE [LARGE SCALE GENOMIC DNA]</scope>
    <source>
        <strain evidence="2">cv. PFS-1207/04</strain>
    </source>
</reference>
<dbReference type="EMBL" id="QGKV02000299">
    <property type="protein sequence ID" value="KAF3597161.1"/>
    <property type="molecule type" value="Genomic_DNA"/>
</dbReference>
<organism evidence="1 2">
    <name type="scientific">Brassica cretica</name>
    <name type="common">Mustard</name>
    <dbReference type="NCBI Taxonomy" id="69181"/>
    <lineage>
        <taxon>Eukaryota</taxon>
        <taxon>Viridiplantae</taxon>
        <taxon>Streptophyta</taxon>
        <taxon>Embryophyta</taxon>
        <taxon>Tracheophyta</taxon>
        <taxon>Spermatophyta</taxon>
        <taxon>Magnoliopsida</taxon>
        <taxon>eudicotyledons</taxon>
        <taxon>Gunneridae</taxon>
        <taxon>Pentapetalae</taxon>
        <taxon>rosids</taxon>
        <taxon>malvids</taxon>
        <taxon>Brassicales</taxon>
        <taxon>Brassicaceae</taxon>
        <taxon>Brassiceae</taxon>
        <taxon>Brassica</taxon>
    </lineage>
</organism>
<name>A0ABQ7EJS4_BRACR</name>
<evidence type="ECO:0000313" key="2">
    <source>
        <dbReference type="Proteomes" id="UP000266723"/>
    </source>
</evidence>
<dbReference type="PROSITE" id="PS51257">
    <property type="entry name" value="PROKAR_LIPOPROTEIN"/>
    <property type="match status" value="1"/>
</dbReference>
<evidence type="ECO:0000313" key="1">
    <source>
        <dbReference type="EMBL" id="KAF3597161.1"/>
    </source>
</evidence>
<keyword evidence="2" id="KW-1185">Reference proteome</keyword>
<sequence>MGVNGHRGSGLETAIFRPAVRTTASSHGGSLSCRRGLYPNGYMVGAVASRFEGAYLSVARGNRLFSSSFPARLVSARLVA</sequence>
<dbReference type="Proteomes" id="UP000266723">
    <property type="component" value="Unassembled WGS sequence"/>
</dbReference>
<gene>
    <name evidence="1" type="ORF">DY000_02025035</name>
</gene>